<dbReference type="Proteomes" id="UP000012099">
    <property type="component" value="Unassembled WGS sequence"/>
</dbReference>
<name>A0ABP2TE77_9LEPT</name>
<dbReference type="EMBL" id="AHMH02000012">
    <property type="protein sequence ID" value="EMN02515.1"/>
    <property type="molecule type" value="Genomic_DNA"/>
</dbReference>
<keyword evidence="2" id="KW-1185">Reference proteome</keyword>
<sequence>MFTPGNVDDRNFKVIFPLSKNIFGEGTLANLFLKVFMKREFNSLQN</sequence>
<accession>A0ABP2TE77</accession>
<comment type="caution">
    <text evidence="1">The sequence shown here is derived from an EMBL/GenBank/DDBJ whole genome shotgun (WGS) entry which is preliminary data.</text>
</comment>
<organism evidence="1 2">
    <name type="scientific">Leptospira noguchii str. 2007001578</name>
    <dbReference type="NCBI Taxonomy" id="1049974"/>
    <lineage>
        <taxon>Bacteria</taxon>
        <taxon>Pseudomonadati</taxon>
        <taxon>Spirochaetota</taxon>
        <taxon>Spirochaetia</taxon>
        <taxon>Leptospirales</taxon>
        <taxon>Leptospiraceae</taxon>
        <taxon>Leptospira</taxon>
    </lineage>
</organism>
<protein>
    <submittedName>
        <fullName evidence="1">Uncharacterized protein</fullName>
    </submittedName>
</protein>
<evidence type="ECO:0000313" key="1">
    <source>
        <dbReference type="EMBL" id="EMN02515.1"/>
    </source>
</evidence>
<proteinExistence type="predicted"/>
<reference evidence="1 2" key="1">
    <citation type="submission" date="2013-01" db="EMBL/GenBank/DDBJ databases">
        <authorList>
            <person name="Harkins D.M."/>
            <person name="Durkin A.S."/>
            <person name="Brinkac L.M."/>
            <person name="Haft D.H."/>
            <person name="Selengut J.D."/>
            <person name="Sanka R."/>
            <person name="DePew J."/>
            <person name="Purushe J."/>
            <person name="Whelen A.C."/>
            <person name="Vinetz J.M."/>
            <person name="Sutton G.G."/>
            <person name="Nierman W.C."/>
            <person name="Fouts D.E."/>
        </authorList>
    </citation>
    <scope>NUCLEOTIDE SEQUENCE [LARGE SCALE GENOMIC DNA]</scope>
    <source>
        <strain evidence="1 2">2007001578</strain>
    </source>
</reference>
<gene>
    <name evidence="1" type="ORF">LEP1GSC035_2527</name>
</gene>
<evidence type="ECO:0000313" key="2">
    <source>
        <dbReference type="Proteomes" id="UP000012099"/>
    </source>
</evidence>